<dbReference type="eggNOG" id="COG2067">
    <property type="taxonomic scope" value="Bacteria"/>
</dbReference>
<sequence length="428" mass="45576">MKYFLRTALATAIAATSSQVLANGLAINEQSASTAGTAYAGRASTANDASALYGNPAAMARLPGSQISAGLAFVDASTDISHARGAGGSNDGDMVPFSTIPFGYYTTALNDKWHAGIGVYAPYGLISDYEDGWEGRYHGLYSKVQVITVQPTISYALNDRISFGVGPTLNRIDGELTSNLPNANFGGSGDAEVKIKGDDTAVGYNAGVLFALSNDLDWGVTYHSKVDYTLDGDTQVSGANGMLGPIPPNPMVPTGLPGLNGSYDASLDITLPESVDSSVTWRTSDALTLFAGTTWTRWSRLDKIVVENSGVNAAYAANFNTVEEGLNWEDTWSYALGASYKLNPQWVVRTGFAVDPSPTDNENRTVRIPVGDRKTVTLGAGWTPSDSLSVDFAYAYLWENTAQVNQDEYHADYDNSANGVTAQVNYKF</sequence>
<evidence type="ECO:0000256" key="8">
    <source>
        <dbReference type="SAM" id="SignalP"/>
    </source>
</evidence>
<keyword evidence="4" id="KW-0812">Transmembrane</keyword>
<keyword evidence="6" id="KW-0472">Membrane</keyword>
<dbReference type="EMBL" id="AMRJ01000020">
    <property type="protein sequence ID" value="EKF73711.1"/>
    <property type="molecule type" value="Genomic_DNA"/>
</dbReference>
<keyword evidence="5 8" id="KW-0732">Signal</keyword>
<dbReference type="Pfam" id="PF03349">
    <property type="entry name" value="Toluene_X"/>
    <property type="match status" value="1"/>
</dbReference>
<comment type="caution">
    <text evidence="9">The sequence shown here is derived from an EMBL/GenBank/DDBJ whole genome shotgun (WGS) entry which is preliminary data.</text>
</comment>
<evidence type="ECO:0000313" key="10">
    <source>
        <dbReference type="Proteomes" id="UP000010164"/>
    </source>
</evidence>
<comment type="subcellular location">
    <subcellularLocation>
        <location evidence="1">Cell outer membrane</location>
        <topology evidence="1">Multi-pass membrane protein</topology>
    </subcellularLocation>
</comment>
<dbReference type="Gene3D" id="2.40.160.60">
    <property type="entry name" value="Outer membrane protein transport protein (OMPP1/FadL/TodX)"/>
    <property type="match status" value="1"/>
</dbReference>
<keyword evidence="7" id="KW-0998">Cell outer membrane</keyword>
<evidence type="ECO:0000256" key="5">
    <source>
        <dbReference type="ARBA" id="ARBA00022729"/>
    </source>
</evidence>
<dbReference type="PATRIC" id="fig|1177179.3.peg.2425"/>
<keyword evidence="3" id="KW-1134">Transmembrane beta strand</keyword>
<comment type="similarity">
    <text evidence="2">Belongs to the OmpP1/FadL family.</text>
</comment>
<dbReference type="GO" id="GO:0015483">
    <property type="term" value="F:long-chain fatty acid transporting porin activity"/>
    <property type="evidence" value="ECO:0007669"/>
    <property type="project" value="TreeGrafter"/>
</dbReference>
<dbReference type="AlphaFoldDB" id="L0W9S1"/>
<dbReference type="SUPFAM" id="SSF56935">
    <property type="entry name" value="Porins"/>
    <property type="match status" value="1"/>
</dbReference>
<dbReference type="InterPro" id="IPR005017">
    <property type="entry name" value="OMPP1/FadL/TodX"/>
</dbReference>
<evidence type="ECO:0000256" key="4">
    <source>
        <dbReference type="ARBA" id="ARBA00022692"/>
    </source>
</evidence>
<name>L0W9S1_9GAMM</name>
<accession>L0W9S1</accession>
<evidence type="ECO:0000256" key="1">
    <source>
        <dbReference type="ARBA" id="ARBA00004571"/>
    </source>
</evidence>
<organism evidence="9 10">
    <name type="scientific">Alcanivorax hongdengensis A-11-3</name>
    <dbReference type="NCBI Taxonomy" id="1177179"/>
    <lineage>
        <taxon>Bacteria</taxon>
        <taxon>Pseudomonadati</taxon>
        <taxon>Pseudomonadota</taxon>
        <taxon>Gammaproteobacteria</taxon>
        <taxon>Oceanospirillales</taxon>
        <taxon>Alcanivoracaceae</taxon>
        <taxon>Alcanivorax</taxon>
    </lineage>
</organism>
<dbReference type="PANTHER" id="PTHR35093">
    <property type="entry name" value="OUTER MEMBRANE PROTEIN NMB0088-RELATED"/>
    <property type="match status" value="1"/>
</dbReference>
<dbReference type="GO" id="GO:0009279">
    <property type="term" value="C:cell outer membrane"/>
    <property type="evidence" value="ECO:0007669"/>
    <property type="project" value="UniProtKB-SubCell"/>
</dbReference>
<evidence type="ECO:0000256" key="3">
    <source>
        <dbReference type="ARBA" id="ARBA00022452"/>
    </source>
</evidence>
<reference evidence="9 10" key="1">
    <citation type="journal article" date="2012" name="J. Bacteriol.">
        <title>Genome Sequence of the Alkane-Degrading Bacterium Alcanivorax hongdengensis Type Strain A-11-3.</title>
        <authorList>
            <person name="Lai Q."/>
            <person name="Shao Z."/>
        </authorList>
    </citation>
    <scope>NUCLEOTIDE SEQUENCE [LARGE SCALE GENOMIC DNA]</scope>
    <source>
        <strain evidence="9 10">A-11-3</strain>
    </source>
</reference>
<proteinExistence type="inferred from homology"/>
<dbReference type="RefSeq" id="WP_008929599.1">
    <property type="nucleotide sequence ID" value="NZ_AMRJ01000020.1"/>
</dbReference>
<gene>
    <name evidence="9" type="ORF">A11A3_12133</name>
</gene>
<evidence type="ECO:0000313" key="9">
    <source>
        <dbReference type="EMBL" id="EKF73711.1"/>
    </source>
</evidence>
<feature type="signal peptide" evidence="8">
    <location>
        <begin position="1"/>
        <end position="22"/>
    </location>
</feature>
<protein>
    <submittedName>
        <fullName evidence="9">Putative outer membrane protein</fullName>
    </submittedName>
</protein>
<keyword evidence="10" id="KW-1185">Reference proteome</keyword>
<evidence type="ECO:0000256" key="6">
    <source>
        <dbReference type="ARBA" id="ARBA00023136"/>
    </source>
</evidence>
<evidence type="ECO:0000256" key="2">
    <source>
        <dbReference type="ARBA" id="ARBA00008163"/>
    </source>
</evidence>
<dbReference type="Proteomes" id="UP000010164">
    <property type="component" value="Unassembled WGS sequence"/>
</dbReference>
<dbReference type="OrthoDB" id="19849at2"/>
<evidence type="ECO:0000256" key="7">
    <source>
        <dbReference type="ARBA" id="ARBA00023237"/>
    </source>
</evidence>
<dbReference type="PANTHER" id="PTHR35093:SF8">
    <property type="entry name" value="OUTER MEMBRANE PROTEIN NMB0088-RELATED"/>
    <property type="match status" value="1"/>
</dbReference>
<feature type="chain" id="PRO_5003947786" evidence="8">
    <location>
        <begin position="23"/>
        <end position="428"/>
    </location>
</feature>